<gene>
    <name evidence="1" type="ORF">CDAR_453261</name>
</gene>
<sequence>MVVDWVIVENHHVVVTIGDFVQDLKVDVVVEVSGDHQINPAFPPTGGKGGWGIWRVFYVQIQRMSKGQQFVASIVVVPATPDSGLCIEVTKNDRGQIVVFIKKGPQNAEVDVNVLTGGQ</sequence>
<comment type="caution">
    <text evidence="1">The sequence shown here is derived from an EMBL/GenBank/DDBJ whole genome shotgun (WGS) entry which is preliminary data.</text>
</comment>
<protein>
    <submittedName>
        <fullName evidence="1">Uncharacterized protein</fullName>
    </submittedName>
</protein>
<organism evidence="1 2">
    <name type="scientific">Caerostris darwini</name>
    <dbReference type="NCBI Taxonomy" id="1538125"/>
    <lineage>
        <taxon>Eukaryota</taxon>
        <taxon>Metazoa</taxon>
        <taxon>Ecdysozoa</taxon>
        <taxon>Arthropoda</taxon>
        <taxon>Chelicerata</taxon>
        <taxon>Arachnida</taxon>
        <taxon>Araneae</taxon>
        <taxon>Araneomorphae</taxon>
        <taxon>Entelegynae</taxon>
        <taxon>Araneoidea</taxon>
        <taxon>Araneidae</taxon>
        <taxon>Caerostris</taxon>
    </lineage>
</organism>
<dbReference type="Proteomes" id="UP001054837">
    <property type="component" value="Unassembled WGS sequence"/>
</dbReference>
<keyword evidence="2" id="KW-1185">Reference proteome</keyword>
<name>A0AAV4RTP7_9ARAC</name>
<evidence type="ECO:0000313" key="1">
    <source>
        <dbReference type="EMBL" id="GIY24994.1"/>
    </source>
</evidence>
<accession>A0AAV4RTP7</accession>
<evidence type="ECO:0000313" key="2">
    <source>
        <dbReference type="Proteomes" id="UP001054837"/>
    </source>
</evidence>
<dbReference type="EMBL" id="BPLQ01006756">
    <property type="protein sequence ID" value="GIY24994.1"/>
    <property type="molecule type" value="Genomic_DNA"/>
</dbReference>
<proteinExistence type="predicted"/>
<reference evidence="1 2" key="1">
    <citation type="submission" date="2021-06" db="EMBL/GenBank/DDBJ databases">
        <title>Caerostris darwini draft genome.</title>
        <authorList>
            <person name="Kono N."/>
            <person name="Arakawa K."/>
        </authorList>
    </citation>
    <scope>NUCLEOTIDE SEQUENCE [LARGE SCALE GENOMIC DNA]</scope>
</reference>
<dbReference type="AlphaFoldDB" id="A0AAV4RTP7"/>